<dbReference type="Proteomes" id="UP000199529">
    <property type="component" value="Unassembled WGS sequence"/>
</dbReference>
<evidence type="ECO:0000256" key="1">
    <source>
        <dbReference type="SAM" id="SignalP"/>
    </source>
</evidence>
<dbReference type="EMBL" id="FNOK01000023">
    <property type="protein sequence ID" value="SDY27131.1"/>
    <property type="molecule type" value="Genomic_DNA"/>
</dbReference>
<dbReference type="AlphaFoldDB" id="A0A1H3IHK2"/>
<evidence type="ECO:0000313" key="3">
    <source>
        <dbReference type="Proteomes" id="UP000199529"/>
    </source>
</evidence>
<reference evidence="3" key="1">
    <citation type="submission" date="2016-10" db="EMBL/GenBank/DDBJ databases">
        <authorList>
            <person name="Varghese N."/>
            <person name="Submissions S."/>
        </authorList>
    </citation>
    <scope>NUCLEOTIDE SEQUENCE [LARGE SCALE GENOMIC DNA]</scope>
    <source>
        <strain evidence="3">CGMCC 4.3530</strain>
    </source>
</reference>
<gene>
    <name evidence="2" type="ORF">SAMN05216215_10233</name>
</gene>
<evidence type="ECO:0000313" key="2">
    <source>
        <dbReference type="EMBL" id="SDY27131.1"/>
    </source>
</evidence>
<proteinExistence type="predicted"/>
<feature type="chain" id="PRO_5011507558" description="Secreted protein" evidence="1">
    <location>
        <begin position="33"/>
        <end position="80"/>
    </location>
</feature>
<accession>A0A1H3IHK2</accession>
<evidence type="ECO:0008006" key="4">
    <source>
        <dbReference type="Google" id="ProtNLM"/>
    </source>
</evidence>
<protein>
    <recommendedName>
        <fullName evidence="4">Secreted protein</fullName>
    </recommendedName>
</protein>
<keyword evidence="1" id="KW-0732">Signal</keyword>
<keyword evidence="3" id="KW-1185">Reference proteome</keyword>
<organism evidence="2 3">
    <name type="scientific">Saccharopolyspora shandongensis</name>
    <dbReference type="NCBI Taxonomy" id="418495"/>
    <lineage>
        <taxon>Bacteria</taxon>
        <taxon>Bacillati</taxon>
        <taxon>Actinomycetota</taxon>
        <taxon>Actinomycetes</taxon>
        <taxon>Pseudonocardiales</taxon>
        <taxon>Pseudonocardiaceae</taxon>
        <taxon>Saccharopolyspora</taxon>
    </lineage>
</organism>
<sequence>MMVNGRILVKKFAIGAVLGLSVLAATATPAAAEGWTYTGHWYYTAAQCEKAWEDMTGGGPNLPHECRHNNGVYELWAYSL</sequence>
<feature type="signal peptide" evidence="1">
    <location>
        <begin position="1"/>
        <end position="32"/>
    </location>
</feature>
<name>A0A1H3IHK2_9PSEU</name>